<feature type="transmembrane region" description="Helical" evidence="1">
    <location>
        <begin position="179"/>
        <end position="198"/>
    </location>
</feature>
<keyword evidence="4" id="KW-1185">Reference proteome</keyword>
<feature type="transmembrane region" description="Helical" evidence="1">
    <location>
        <begin position="274"/>
        <end position="292"/>
    </location>
</feature>
<dbReference type="AlphaFoldDB" id="A0A926IQ57"/>
<dbReference type="RefSeq" id="WP_262433594.1">
    <property type="nucleotide sequence ID" value="NZ_JACRTF010000001.1"/>
</dbReference>
<reference evidence="3" key="1">
    <citation type="submission" date="2020-08" db="EMBL/GenBank/DDBJ databases">
        <title>Genome public.</title>
        <authorList>
            <person name="Liu C."/>
            <person name="Sun Q."/>
        </authorList>
    </citation>
    <scope>NUCLEOTIDE SEQUENCE</scope>
    <source>
        <strain evidence="3">N12</strain>
    </source>
</reference>
<evidence type="ECO:0000259" key="2">
    <source>
        <dbReference type="Pfam" id="PF13194"/>
    </source>
</evidence>
<comment type="caution">
    <text evidence="3">The sequence shown here is derived from an EMBL/GenBank/DDBJ whole genome shotgun (WGS) entry which is preliminary data.</text>
</comment>
<protein>
    <submittedName>
        <fullName evidence="3">DUF4010 domain-containing protein</fullName>
    </submittedName>
</protein>
<evidence type="ECO:0000313" key="3">
    <source>
        <dbReference type="EMBL" id="MBC8592393.1"/>
    </source>
</evidence>
<keyword evidence="1" id="KW-0812">Transmembrane</keyword>
<name>A0A926IQ57_9BACT</name>
<feature type="transmembrane region" description="Helical" evidence="1">
    <location>
        <begin position="245"/>
        <end position="267"/>
    </location>
</feature>
<evidence type="ECO:0000313" key="4">
    <source>
        <dbReference type="Proteomes" id="UP000651085"/>
    </source>
</evidence>
<dbReference type="PANTHER" id="PTHR39084">
    <property type="entry name" value="MEMBRANE PROTEIN-RELATED"/>
    <property type="match status" value="1"/>
</dbReference>
<sequence>MEQLYNYLPRELVTFILVTLFSLLIGLSQRRISLKREGETTLFGTDRTFTFIGILGYLLYILDKTDMRLFMGGGAVLGMLLGLNYYVKQSQFHVFGVTTIIIALITYCIAPIVDTQPSWFYVMVIVTVLLLTELKHTFTEFAQRMKNDEMITLAKFLAISGIILPMLPDKNLIPGINLTPYSIWLATVVVSGISYLSYLLKRYVFRESGVLVSGIIGGLYSSTATISVLARKSRDNHSGQATEYVAAMLLAVSMMFFRFLILISIFSKEIFTDIYPYLLIMAFVAAGVGWFVHSRHKRNGDIASVEEEDSSNPLEFKVALIFAVLFVVFTILTHYTLIYAGTSGLNLLSFVSGLSDITPFILNLLQSTGGVAASVITACCMQAIVSNILVNMCYALFFAGQGSKLRKWIFGGFGCVVAINAVILVVFYIL</sequence>
<feature type="transmembrane region" description="Helical" evidence="1">
    <location>
        <begin position="150"/>
        <end position="167"/>
    </location>
</feature>
<organism evidence="3 4">
    <name type="scientific">Jilunia laotingensis</name>
    <dbReference type="NCBI Taxonomy" id="2763675"/>
    <lineage>
        <taxon>Bacteria</taxon>
        <taxon>Pseudomonadati</taxon>
        <taxon>Bacteroidota</taxon>
        <taxon>Bacteroidia</taxon>
        <taxon>Bacteroidales</taxon>
        <taxon>Bacteroidaceae</taxon>
        <taxon>Jilunia</taxon>
    </lineage>
</organism>
<feature type="transmembrane region" description="Helical" evidence="1">
    <location>
        <begin position="210"/>
        <end position="230"/>
    </location>
</feature>
<feature type="transmembrane region" description="Helical" evidence="1">
    <location>
        <begin position="345"/>
        <end position="365"/>
    </location>
</feature>
<feature type="transmembrane region" description="Helical" evidence="1">
    <location>
        <begin position="409"/>
        <end position="429"/>
    </location>
</feature>
<keyword evidence="1" id="KW-1133">Transmembrane helix</keyword>
<dbReference type="EMBL" id="JACRTF010000001">
    <property type="protein sequence ID" value="MBC8592393.1"/>
    <property type="molecule type" value="Genomic_DNA"/>
</dbReference>
<dbReference type="Proteomes" id="UP000651085">
    <property type="component" value="Unassembled WGS sequence"/>
</dbReference>
<feature type="transmembrane region" description="Helical" evidence="1">
    <location>
        <begin position="40"/>
        <end position="62"/>
    </location>
</feature>
<dbReference type="Pfam" id="PF13194">
    <property type="entry name" value="DUF4010"/>
    <property type="match status" value="1"/>
</dbReference>
<feature type="transmembrane region" description="Helical" evidence="1">
    <location>
        <begin position="12"/>
        <end position="28"/>
    </location>
</feature>
<accession>A0A926IQ57</accession>
<keyword evidence="1" id="KW-0472">Membrane</keyword>
<dbReference type="PANTHER" id="PTHR39084:SF1">
    <property type="entry name" value="DUF4010 DOMAIN-CONTAINING PROTEIN"/>
    <property type="match status" value="1"/>
</dbReference>
<feature type="transmembrane region" description="Helical" evidence="1">
    <location>
        <begin position="371"/>
        <end position="397"/>
    </location>
</feature>
<feature type="transmembrane region" description="Helical" evidence="1">
    <location>
        <begin position="94"/>
        <end position="113"/>
    </location>
</feature>
<gene>
    <name evidence="3" type="ORF">H8744_03870</name>
</gene>
<dbReference type="InterPro" id="IPR025105">
    <property type="entry name" value="DUF4010"/>
</dbReference>
<proteinExistence type="predicted"/>
<evidence type="ECO:0000256" key="1">
    <source>
        <dbReference type="SAM" id="Phobius"/>
    </source>
</evidence>
<feature type="transmembrane region" description="Helical" evidence="1">
    <location>
        <begin position="68"/>
        <end position="87"/>
    </location>
</feature>
<feature type="transmembrane region" description="Helical" evidence="1">
    <location>
        <begin position="119"/>
        <end position="138"/>
    </location>
</feature>
<feature type="domain" description="DUF4010" evidence="2">
    <location>
        <begin position="188"/>
        <end position="398"/>
    </location>
</feature>
<feature type="transmembrane region" description="Helical" evidence="1">
    <location>
        <begin position="318"/>
        <end position="338"/>
    </location>
</feature>